<proteinExistence type="predicted"/>
<feature type="transmembrane region" description="Helical" evidence="1">
    <location>
        <begin position="6"/>
        <end position="24"/>
    </location>
</feature>
<feature type="transmembrane region" description="Helical" evidence="1">
    <location>
        <begin position="348"/>
        <end position="368"/>
    </location>
</feature>
<keyword evidence="1" id="KW-0812">Transmembrane</keyword>
<protein>
    <submittedName>
        <fullName evidence="2">Uncharacterized protein</fullName>
    </submittedName>
</protein>
<keyword evidence="1" id="KW-1133">Transmembrane helix</keyword>
<gene>
    <name evidence="2" type="ORF">SAMN05421854_101119</name>
</gene>
<feature type="transmembrane region" description="Helical" evidence="1">
    <location>
        <begin position="36"/>
        <end position="53"/>
    </location>
</feature>
<reference evidence="3" key="1">
    <citation type="submission" date="2016-10" db="EMBL/GenBank/DDBJ databases">
        <authorList>
            <person name="Varghese N."/>
            <person name="Submissions S."/>
        </authorList>
    </citation>
    <scope>NUCLEOTIDE SEQUENCE [LARGE SCALE GENOMIC DNA]</scope>
    <source>
        <strain evidence="3">DSM 44637</strain>
    </source>
</reference>
<feature type="transmembrane region" description="Helical" evidence="1">
    <location>
        <begin position="451"/>
        <end position="474"/>
    </location>
</feature>
<dbReference type="Proteomes" id="UP000199137">
    <property type="component" value="Unassembled WGS sequence"/>
</dbReference>
<sequence>MAALLEPWYIVGGYVLTLLLLMLASRFESRSVVKTVVCEALSIAALFGTTLYWLTAGTESNGPAIGWVCIPIAMAGFAAWRVLRQRFWIRRLGAVEEPTFGVLPRRGRTVAIAEPDRPRTRRTVEFDHQGHQFLGVEYSSGAPDGVLDAVANQVDGIYTLVEVRVPAGPTLVISPRTRAFEPEHFTPLEDAKITRNQVGSPKPGEELAAFDLDPDFDRRFAVTTSDPEFARQVLTGEVREMIMTDLWFRVHEVVFDHDAMWTAESGGLTEERMLGNGRRLAMLAAVLSPSLWNSAEAAEFRRVTARAETSCDAWYGNRAGLIRTKLNRRREALDRQPVTSTSLAMRSLIAAVMIVSAVLAMSNSLLVMNGQGTEVDLKVTWIDRGAAPVCRGSAGKCTGGSAARVRGTYVLDGSTYTSTTRWSEEMPEVGDVVKVQLGPLWWSPIFESGSAAQGVIFTCLFPLLFGLLIVKVTYWPRASRRVRKTREALATA</sequence>
<evidence type="ECO:0000313" key="3">
    <source>
        <dbReference type="Proteomes" id="UP000199137"/>
    </source>
</evidence>
<keyword evidence="1" id="KW-0472">Membrane</keyword>
<dbReference type="EMBL" id="FOWC01000001">
    <property type="protein sequence ID" value="SFN94919.1"/>
    <property type="molecule type" value="Genomic_DNA"/>
</dbReference>
<name>A0A1I5D6U1_9PSEU</name>
<dbReference type="AlphaFoldDB" id="A0A1I5D6U1"/>
<dbReference type="STRING" id="112413.SAMN05421854_101119"/>
<accession>A0A1I5D6U1</accession>
<organism evidence="2 3">
    <name type="scientific">Amycolatopsis rubida</name>
    <dbReference type="NCBI Taxonomy" id="112413"/>
    <lineage>
        <taxon>Bacteria</taxon>
        <taxon>Bacillati</taxon>
        <taxon>Actinomycetota</taxon>
        <taxon>Actinomycetes</taxon>
        <taxon>Pseudonocardiales</taxon>
        <taxon>Pseudonocardiaceae</taxon>
        <taxon>Amycolatopsis</taxon>
    </lineage>
</organism>
<feature type="transmembrane region" description="Helical" evidence="1">
    <location>
        <begin position="65"/>
        <end position="83"/>
    </location>
</feature>
<evidence type="ECO:0000313" key="2">
    <source>
        <dbReference type="EMBL" id="SFN94919.1"/>
    </source>
</evidence>
<evidence type="ECO:0000256" key="1">
    <source>
        <dbReference type="SAM" id="Phobius"/>
    </source>
</evidence>
<dbReference type="RefSeq" id="WP_093571871.1">
    <property type="nucleotide sequence ID" value="NZ_FOWC01000001.1"/>
</dbReference>
<dbReference type="OrthoDB" id="3592808at2"/>